<organism evidence="2 3">
    <name type="scientific">Rikenella microfusus</name>
    <dbReference type="NCBI Taxonomy" id="28139"/>
    <lineage>
        <taxon>Bacteria</taxon>
        <taxon>Pseudomonadati</taxon>
        <taxon>Bacteroidota</taxon>
        <taxon>Bacteroidia</taxon>
        <taxon>Bacteroidales</taxon>
        <taxon>Rikenellaceae</taxon>
        <taxon>Rikenella</taxon>
    </lineage>
</organism>
<dbReference type="Proteomes" id="UP000255233">
    <property type="component" value="Unassembled WGS sequence"/>
</dbReference>
<proteinExistence type="predicted"/>
<feature type="compositionally biased region" description="Basic and acidic residues" evidence="1">
    <location>
        <begin position="27"/>
        <end position="37"/>
    </location>
</feature>
<accession>A0A379MUG0</accession>
<keyword evidence="3" id="KW-1185">Reference proteome</keyword>
<feature type="region of interest" description="Disordered" evidence="1">
    <location>
        <begin position="1"/>
        <end position="37"/>
    </location>
</feature>
<protein>
    <submittedName>
        <fullName evidence="2">Uncharacterized protein</fullName>
    </submittedName>
</protein>
<dbReference type="AlphaFoldDB" id="A0A379MUG0"/>
<gene>
    <name evidence="2" type="ORF">NCTC11190_02399</name>
</gene>
<name>A0A379MUG0_9BACT</name>
<reference evidence="2 3" key="1">
    <citation type="submission" date="2018-06" db="EMBL/GenBank/DDBJ databases">
        <authorList>
            <consortium name="Pathogen Informatics"/>
            <person name="Doyle S."/>
        </authorList>
    </citation>
    <scope>NUCLEOTIDE SEQUENCE [LARGE SCALE GENOMIC DNA]</scope>
    <source>
        <strain evidence="2 3">NCTC11190</strain>
    </source>
</reference>
<sequence>MRLCPDGQCRPSSETEHLARASVTTGEGERTIYLKPM</sequence>
<dbReference type="EMBL" id="UGVL01000001">
    <property type="protein sequence ID" value="SUE35153.1"/>
    <property type="molecule type" value="Genomic_DNA"/>
</dbReference>
<evidence type="ECO:0000313" key="2">
    <source>
        <dbReference type="EMBL" id="SUE35153.1"/>
    </source>
</evidence>
<evidence type="ECO:0000313" key="3">
    <source>
        <dbReference type="Proteomes" id="UP000255233"/>
    </source>
</evidence>
<evidence type="ECO:0000256" key="1">
    <source>
        <dbReference type="SAM" id="MobiDB-lite"/>
    </source>
</evidence>